<dbReference type="RefSeq" id="WP_068490283.1">
    <property type="nucleotide sequence ID" value="NZ_LWQT01000040.1"/>
</dbReference>
<comment type="caution">
    <text evidence="1">The sequence shown here is derived from an EMBL/GenBank/DDBJ whole genome shotgun (WGS) entry which is preliminary data.</text>
</comment>
<keyword evidence="2" id="KW-1185">Reference proteome</keyword>
<protein>
    <recommendedName>
        <fullName evidence="3">DUF2946 domain-containing protein</fullName>
    </recommendedName>
</protein>
<reference evidence="1 2" key="1">
    <citation type="submission" date="2016-04" db="EMBL/GenBank/DDBJ databases">
        <title>Draft genome sequence of freshwater magnetotactic bacteria Magnetospirillum marisnigri SP-1 and Magnetospirillum moscoviense BB-1.</title>
        <authorList>
            <person name="Koziaeva V."/>
            <person name="Dziuba M.V."/>
            <person name="Ivanov T.M."/>
            <person name="Kuznetsov B."/>
            <person name="Grouzdev D.S."/>
        </authorList>
    </citation>
    <scope>NUCLEOTIDE SEQUENCE [LARGE SCALE GENOMIC DNA]</scope>
    <source>
        <strain evidence="1 2">SP-1</strain>
    </source>
</reference>
<evidence type="ECO:0000313" key="2">
    <source>
        <dbReference type="Proteomes" id="UP000078428"/>
    </source>
</evidence>
<dbReference type="Proteomes" id="UP000078428">
    <property type="component" value="Unassembled WGS sequence"/>
</dbReference>
<dbReference type="EMBL" id="LWQT01000040">
    <property type="protein sequence ID" value="OAN53146.1"/>
    <property type="molecule type" value="Genomic_DNA"/>
</dbReference>
<dbReference type="STRING" id="1285242.A6A04_14405"/>
<dbReference type="AlphaFoldDB" id="A0A178MW74"/>
<organism evidence="1 2">
    <name type="scientific">Paramagnetospirillum marisnigri</name>
    <dbReference type="NCBI Taxonomy" id="1285242"/>
    <lineage>
        <taxon>Bacteria</taxon>
        <taxon>Pseudomonadati</taxon>
        <taxon>Pseudomonadota</taxon>
        <taxon>Alphaproteobacteria</taxon>
        <taxon>Rhodospirillales</taxon>
        <taxon>Magnetospirillaceae</taxon>
        <taxon>Paramagnetospirillum</taxon>
    </lineage>
</organism>
<gene>
    <name evidence="1" type="ORF">A6A04_14405</name>
</gene>
<sequence>MTRTALATLVLIGLALQGLLPGLDIAFRGDFSRTVFGFDAAMCHSSPSGRAERTADAAPPVEEGQAFSHGCCLVCQTVGLAKAVPPSPTFKTPTAGTAERLIVNTASAWGPGRTSRQHLARAPPLGVA</sequence>
<accession>A0A178MW74</accession>
<name>A0A178MW74_9PROT</name>
<dbReference type="OrthoDB" id="7348034at2"/>
<evidence type="ECO:0000313" key="1">
    <source>
        <dbReference type="EMBL" id="OAN53146.1"/>
    </source>
</evidence>
<proteinExistence type="predicted"/>
<evidence type="ECO:0008006" key="3">
    <source>
        <dbReference type="Google" id="ProtNLM"/>
    </source>
</evidence>